<accession>A0A7R9CZ61</accession>
<evidence type="ECO:0000313" key="2">
    <source>
        <dbReference type="EMBL" id="CAD7405174.1"/>
    </source>
</evidence>
<organism evidence="2">
    <name type="scientific">Timema poppense</name>
    <name type="common">Walking stick</name>
    <dbReference type="NCBI Taxonomy" id="170557"/>
    <lineage>
        <taxon>Eukaryota</taxon>
        <taxon>Metazoa</taxon>
        <taxon>Ecdysozoa</taxon>
        <taxon>Arthropoda</taxon>
        <taxon>Hexapoda</taxon>
        <taxon>Insecta</taxon>
        <taxon>Pterygota</taxon>
        <taxon>Neoptera</taxon>
        <taxon>Polyneoptera</taxon>
        <taxon>Phasmatodea</taxon>
        <taxon>Timematodea</taxon>
        <taxon>Timematoidea</taxon>
        <taxon>Timematidae</taxon>
        <taxon>Timema</taxon>
    </lineage>
</organism>
<feature type="region of interest" description="Disordered" evidence="1">
    <location>
        <begin position="1"/>
        <end position="23"/>
    </location>
</feature>
<protein>
    <submittedName>
        <fullName evidence="2">Uncharacterized protein</fullName>
    </submittedName>
</protein>
<proteinExistence type="predicted"/>
<evidence type="ECO:0000256" key="1">
    <source>
        <dbReference type="SAM" id="MobiDB-lite"/>
    </source>
</evidence>
<name>A0A7R9CZ61_TIMPO</name>
<reference evidence="2" key="1">
    <citation type="submission" date="2020-11" db="EMBL/GenBank/DDBJ databases">
        <authorList>
            <person name="Tran Van P."/>
        </authorList>
    </citation>
    <scope>NUCLEOTIDE SEQUENCE</scope>
</reference>
<sequence>MEKPKACSPFSSSRIKAERGSRGYTHKTCEERKEGVVVDGEHVMREPWIYPEPSIGIGNPLAPEHRTCDHAALMSLPASRCRLLDPLLRGEHWRQLASECSAAIQHMHTAERTVCPVHKFIARGRLVLAALFNLVHDISMDRKSGHLNWVAIKSLVQYFTPSLVTKPFIPGLTTEGDCHFHPMMLMTCYYWPEVRLWCYHLDQNSIISSTLPSATTPPSKKNWSFHSEIKQQNSEGKQLFFITQDHSNRKDKLLISPEEEDFELRIQQKATRGLDTSVKSDGVQIISGFIESTGRLETSRKPEDDKMVVEFIESTR</sequence>
<dbReference type="AlphaFoldDB" id="A0A7R9CZ61"/>
<dbReference type="EMBL" id="OD002417">
    <property type="protein sequence ID" value="CAD7405174.1"/>
    <property type="molecule type" value="Genomic_DNA"/>
</dbReference>
<gene>
    <name evidence="2" type="ORF">TPSB3V08_LOCUS4843</name>
</gene>